<dbReference type="AlphaFoldDB" id="A0AAQ1JUW5"/>
<evidence type="ECO:0000313" key="4">
    <source>
        <dbReference type="Proteomes" id="UP000183529"/>
    </source>
</evidence>
<gene>
    <name evidence="3" type="ORF">SAMN05216550_109248</name>
</gene>
<comment type="caution">
    <text evidence="3">The sequence shown here is derived from an EMBL/GenBank/DDBJ whole genome shotgun (WGS) entry which is preliminary data.</text>
</comment>
<dbReference type="EMBL" id="FNZM01000009">
    <property type="protein sequence ID" value="SEJ85580.1"/>
    <property type="molecule type" value="Genomic_DNA"/>
</dbReference>
<feature type="signal peptide" evidence="2">
    <location>
        <begin position="1"/>
        <end position="24"/>
    </location>
</feature>
<keyword evidence="2" id="KW-0732">Signal</keyword>
<reference evidence="3 4" key="1">
    <citation type="submission" date="2016-10" db="EMBL/GenBank/DDBJ databases">
        <authorList>
            <person name="Varghese N."/>
            <person name="Submissions S."/>
        </authorList>
    </citation>
    <scope>NUCLEOTIDE SEQUENCE [LARGE SCALE GENOMIC DNA]</scope>
    <source>
        <strain evidence="3 4">LMG 22274</strain>
    </source>
</reference>
<dbReference type="Proteomes" id="UP000183529">
    <property type="component" value="Unassembled WGS sequence"/>
</dbReference>
<evidence type="ECO:0000256" key="1">
    <source>
        <dbReference type="SAM" id="MobiDB-lite"/>
    </source>
</evidence>
<protein>
    <submittedName>
        <fullName evidence="3">Regulator RcnB of Ni and Co efflux</fullName>
    </submittedName>
</protein>
<dbReference type="InterPro" id="IPR024572">
    <property type="entry name" value="RcnB"/>
</dbReference>
<proteinExistence type="predicted"/>
<feature type="compositionally biased region" description="Pro residues" evidence="1">
    <location>
        <begin position="39"/>
        <end position="53"/>
    </location>
</feature>
<feature type="chain" id="PRO_5043007481" evidence="2">
    <location>
        <begin position="25"/>
        <end position="111"/>
    </location>
</feature>
<dbReference type="Pfam" id="PF11776">
    <property type="entry name" value="RcnB"/>
    <property type="match status" value="1"/>
</dbReference>
<sequence>MQKRFVLLAALALPAMLASVSTFAQQPPPRPGPNEYHGGPPPDRPPPDAPPPHALRKGDRLPPEYRDRQYVIDDWQQYRLKPPPRGYHWVGVSGQYYLVRNSSWAVERVGP</sequence>
<organism evidence="3 4">
    <name type="scientific">Paraburkholderia tropica</name>
    <dbReference type="NCBI Taxonomy" id="92647"/>
    <lineage>
        <taxon>Bacteria</taxon>
        <taxon>Pseudomonadati</taxon>
        <taxon>Pseudomonadota</taxon>
        <taxon>Betaproteobacteria</taxon>
        <taxon>Burkholderiales</taxon>
        <taxon>Burkholderiaceae</taxon>
        <taxon>Paraburkholderia</taxon>
    </lineage>
</organism>
<dbReference type="Gene3D" id="3.10.450.160">
    <property type="entry name" value="inner membrane protein cigr"/>
    <property type="match status" value="1"/>
</dbReference>
<accession>A0AAQ1JUW5</accession>
<evidence type="ECO:0000256" key="2">
    <source>
        <dbReference type="SAM" id="SignalP"/>
    </source>
</evidence>
<dbReference type="RefSeq" id="WP_074984264.1">
    <property type="nucleotide sequence ID" value="NZ_CADFGN010000009.1"/>
</dbReference>
<evidence type="ECO:0000313" key="3">
    <source>
        <dbReference type="EMBL" id="SEJ85580.1"/>
    </source>
</evidence>
<feature type="region of interest" description="Disordered" evidence="1">
    <location>
        <begin position="22"/>
        <end position="65"/>
    </location>
</feature>
<feature type="compositionally biased region" description="Basic and acidic residues" evidence="1">
    <location>
        <begin position="56"/>
        <end position="65"/>
    </location>
</feature>
<name>A0AAQ1JUW5_9BURK</name>